<protein>
    <submittedName>
        <fullName evidence="1">Uncharacterized protein</fullName>
    </submittedName>
</protein>
<evidence type="ECO:0000313" key="1">
    <source>
        <dbReference type="EMBL" id="KAI3759307.1"/>
    </source>
</evidence>
<reference evidence="1 2" key="2">
    <citation type="journal article" date="2022" name="Mol. Ecol. Resour.">
        <title>The genomes of chicory, endive, great burdock and yacon provide insights into Asteraceae paleo-polyploidization history and plant inulin production.</title>
        <authorList>
            <person name="Fan W."/>
            <person name="Wang S."/>
            <person name="Wang H."/>
            <person name="Wang A."/>
            <person name="Jiang F."/>
            <person name="Liu H."/>
            <person name="Zhao H."/>
            <person name="Xu D."/>
            <person name="Zhang Y."/>
        </authorList>
    </citation>
    <scope>NUCLEOTIDE SEQUENCE [LARGE SCALE GENOMIC DNA]</scope>
    <source>
        <strain evidence="2">cv. Niubang</strain>
    </source>
</reference>
<comment type="caution">
    <text evidence="1">The sequence shown here is derived from an EMBL/GenBank/DDBJ whole genome shotgun (WGS) entry which is preliminary data.</text>
</comment>
<reference evidence="2" key="1">
    <citation type="journal article" date="2022" name="Mol. Ecol. Resour.">
        <title>The genomes of chicory, endive, great burdock and yacon provide insights into Asteraceae palaeo-polyploidization history and plant inulin production.</title>
        <authorList>
            <person name="Fan W."/>
            <person name="Wang S."/>
            <person name="Wang H."/>
            <person name="Wang A."/>
            <person name="Jiang F."/>
            <person name="Liu H."/>
            <person name="Zhao H."/>
            <person name="Xu D."/>
            <person name="Zhang Y."/>
        </authorList>
    </citation>
    <scope>NUCLEOTIDE SEQUENCE [LARGE SCALE GENOMIC DNA]</scope>
    <source>
        <strain evidence="2">cv. Niubang</strain>
    </source>
</reference>
<dbReference type="Proteomes" id="UP001055879">
    <property type="component" value="Linkage Group LG02"/>
</dbReference>
<name>A0ACB9EKE5_ARCLA</name>
<proteinExistence type="predicted"/>
<evidence type="ECO:0000313" key="2">
    <source>
        <dbReference type="Proteomes" id="UP001055879"/>
    </source>
</evidence>
<dbReference type="EMBL" id="CM042048">
    <property type="protein sequence ID" value="KAI3759307.1"/>
    <property type="molecule type" value="Genomic_DNA"/>
</dbReference>
<accession>A0ACB9EKE5</accession>
<gene>
    <name evidence="1" type="ORF">L6452_07025</name>
</gene>
<keyword evidence="2" id="KW-1185">Reference proteome</keyword>
<sequence>MKGITLNEGLKERINGTRVRLRSNDTKAEDKMKIENESVIDAGMEKGVRIPKREVHLPVIRTRTSPRALYDAIHKLNNEQQEVVKSMGMECLLGIKINGIPFRPATLAWNVELLKKQEIAEIENGGLGSAPLLDRTQDPPMNNNKFTPLHDDSVEPGLEDLEREREVRDIYASTTETVFDLDKGASLMRGNFENLAKPSAVFPHVVDGWAEDHDLWTPFIDFKSQYEIFSRNLAILARFNMEVLKMRNMDLVDMEENAHERLHMETWMGDEWSWKTGFTKEGPNQKIQLKDLRKKFVAKLVLSNFNKKKEDVLKEVEANGSKTTCLGY</sequence>
<organism evidence="1 2">
    <name type="scientific">Arctium lappa</name>
    <name type="common">Greater burdock</name>
    <name type="synonym">Lappa major</name>
    <dbReference type="NCBI Taxonomy" id="4217"/>
    <lineage>
        <taxon>Eukaryota</taxon>
        <taxon>Viridiplantae</taxon>
        <taxon>Streptophyta</taxon>
        <taxon>Embryophyta</taxon>
        <taxon>Tracheophyta</taxon>
        <taxon>Spermatophyta</taxon>
        <taxon>Magnoliopsida</taxon>
        <taxon>eudicotyledons</taxon>
        <taxon>Gunneridae</taxon>
        <taxon>Pentapetalae</taxon>
        <taxon>asterids</taxon>
        <taxon>campanulids</taxon>
        <taxon>Asterales</taxon>
        <taxon>Asteraceae</taxon>
        <taxon>Carduoideae</taxon>
        <taxon>Cardueae</taxon>
        <taxon>Arctiinae</taxon>
        <taxon>Arctium</taxon>
    </lineage>
</organism>